<dbReference type="Proteomes" id="UP001156389">
    <property type="component" value="Unassembled WGS sequence"/>
</dbReference>
<evidence type="ECO:0000313" key="2">
    <source>
        <dbReference type="EMBL" id="MCT2592492.1"/>
    </source>
</evidence>
<protein>
    <recommendedName>
        <fullName evidence="4">Integral membrane protein</fullName>
    </recommendedName>
</protein>
<feature type="transmembrane region" description="Helical" evidence="1">
    <location>
        <begin position="120"/>
        <end position="140"/>
    </location>
</feature>
<feature type="transmembrane region" description="Helical" evidence="1">
    <location>
        <begin position="195"/>
        <end position="212"/>
    </location>
</feature>
<accession>A0ABT2JX61</accession>
<dbReference type="EMBL" id="JAJAGO010000010">
    <property type="protein sequence ID" value="MCT2592492.1"/>
    <property type="molecule type" value="Genomic_DNA"/>
</dbReference>
<feature type="transmembrane region" description="Helical" evidence="1">
    <location>
        <begin position="66"/>
        <end position="86"/>
    </location>
</feature>
<keyword evidence="1" id="KW-0472">Membrane</keyword>
<gene>
    <name evidence="2" type="ORF">LHJ74_21710</name>
</gene>
<dbReference type="RefSeq" id="WP_260219816.1">
    <property type="nucleotide sequence ID" value="NZ_JAJAGO010000010.1"/>
</dbReference>
<evidence type="ECO:0000313" key="3">
    <source>
        <dbReference type="Proteomes" id="UP001156389"/>
    </source>
</evidence>
<keyword evidence="1" id="KW-1133">Transmembrane helix</keyword>
<comment type="caution">
    <text evidence="2">The sequence shown here is derived from an EMBL/GenBank/DDBJ whole genome shotgun (WGS) entry which is preliminary data.</text>
</comment>
<keyword evidence="3" id="KW-1185">Reference proteome</keyword>
<proteinExistence type="predicted"/>
<reference evidence="2 3" key="1">
    <citation type="submission" date="2021-10" db="EMBL/GenBank/DDBJ databases">
        <title>Streptomyces gossypii sp. nov., isolated from soil collected from cotton field.</title>
        <authorList>
            <person name="Ge X."/>
            <person name="Chen X."/>
            <person name="Liu W."/>
        </authorList>
    </citation>
    <scope>NUCLEOTIDE SEQUENCE [LARGE SCALE GENOMIC DNA]</scope>
    <source>
        <strain evidence="2 3">N2-109</strain>
    </source>
</reference>
<organism evidence="2 3">
    <name type="scientific">Streptomyces gossypii</name>
    <dbReference type="NCBI Taxonomy" id="2883101"/>
    <lineage>
        <taxon>Bacteria</taxon>
        <taxon>Bacillati</taxon>
        <taxon>Actinomycetota</taxon>
        <taxon>Actinomycetes</taxon>
        <taxon>Kitasatosporales</taxon>
        <taxon>Streptomycetaceae</taxon>
        <taxon>Streptomyces</taxon>
    </lineage>
</organism>
<name>A0ABT2JX61_9ACTN</name>
<evidence type="ECO:0008006" key="4">
    <source>
        <dbReference type="Google" id="ProtNLM"/>
    </source>
</evidence>
<sequence>MDAPARRHAHSEATRLLCAGSHLDNGFRRRVIDELVGHEERPAAPSLGIDAVSVLAHALRARRREVFTALLLLALWICFFGVDIAMTDKEFNIPTPNVFESSSGADAGFSGGDEPSSDALSVPGGMALFYGAACFFLWAARAVSALRPATDTDQRRRGTKLPTFWGAVLIVPAWGAMLTYWMAALAGFTEKPASVIFPLLMALVIGVQRTRVATVMREELGDEVFPHRRPPELPARRRYRRVGAAIAREQYASMVLYDPHRPFVGAGSPYEPWSLALELKKPVAAVPNQGEVPLTSRTVIDLIKPRLIALRASAERTSRDRLRQLEIEEFVYLPSGVPRDAGIYEPSAVAQHLAASVNEGGEARRHFLRIRVGAWDEQIVLSVLVRVHTQGGMLVLEVVPHVLGPVTEEFRELDTLAARRPGDVPRESVQAVLAAPAATFATGIAAVGMLVSAFRAAINGPERALPDAPLTSVRELGSTNDLSLFQEMDVSRHIKTVQDRIASGVRDALEQSGYETDRFEQQIVNVREGGIFIGEMRGGAVATGAQGRATHMQGDQQ</sequence>
<feature type="transmembrane region" description="Helical" evidence="1">
    <location>
        <begin position="161"/>
        <end position="183"/>
    </location>
</feature>
<evidence type="ECO:0000256" key="1">
    <source>
        <dbReference type="SAM" id="Phobius"/>
    </source>
</evidence>
<keyword evidence="1" id="KW-0812">Transmembrane</keyword>